<dbReference type="PANTHER" id="PTHR38445">
    <property type="entry name" value="HTH-TYPE TRANSCRIPTIONAL REPRESSOR YTRA"/>
    <property type="match status" value="1"/>
</dbReference>
<evidence type="ECO:0000313" key="6">
    <source>
        <dbReference type="Proteomes" id="UP001595803"/>
    </source>
</evidence>
<evidence type="ECO:0000259" key="4">
    <source>
        <dbReference type="PROSITE" id="PS50949"/>
    </source>
</evidence>
<dbReference type="CDD" id="cd07377">
    <property type="entry name" value="WHTH_GntR"/>
    <property type="match status" value="1"/>
</dbReference>
<dbReference type="Gene3D" id="1.10.10.10">
    <property type="entry name" value="Winged helix-like DNA-binding domain superfamily/Winged helix DNA-binding domain"/>
    <property type="match status" value="1"/>
</dbReference>
<sequence>MRQDDARQQGLLLWLSTTIDPHSGLPVSLQLQSALERAIERGTLRPGDALPTIRTLAAHLRLAPNTVSKAYAALQRNGYTENRAGAGTTVISLPQTATPGQAGALGELRTLLLELLRAGVSPADLHATLEEVLHGDRLSENAQ</sequence>
<keyword evidence="6" id="KW-1185">Reference proteome</keyword>
<dbReference type="SMART" id="SM00345">
    <property type="entry name" value="HTH_GNTR"/>
    <property type="match status" value="1"/>
</dbReference>
<dbReference type="EMBL" id="JBHRZG010000002">
    <property type="protein sequence ID" value="MFC3831874.1"/>
    <property type="molecule type" value="Genomic_DNA"/>
</dbReference>
<evidence type="ECO:0000313" key="5">
    <source>
        <dbReference type="EMBL" id="MFC3831874.1"/>
    </source>
</evidence>
<dbReference type="PROSITE" id="PS50949">
    <property type="entry name" value="HTH_GNTR"/>
    <property type="match status" value="1"/>
</dbReference>
<feature type="domain" description="HTH gntR-type" evidence="4">
    <location>
        <begin position="25"/>
        <end position="93"/>
    </location>
</feature>
<protein>
    <submittedName>
        <fullName evidence="5">GntR family transcriptional regulator</fullName>
    </submittedName>
</protein>
<dbReference type="InterPro" id="IPR000524">
    <property type="entry name" value="Tscrpt_reg_HTH_GntR"/>
</dbReference>
<gene>
    <name evidence="5" type="ORF">ACFOSB_03225</name>
</gene>
<name>A0ABV7Z4C3_9DEIO</name>
<accession>A0ABV7Z4C3</accession>
<dbReference type="InterPro" id="IPR036388">
    <property type="entry name" value="WH-like_DNA-bd_sf"/>
</dbReference>
<dbReference type="PANTHER" id="PTHR38445:SF7">
    <property type="entry name" value="GNTR-FAMILY TRANSCRIPTIONAL REGULATOR"/>
    <property type="match status" value="1"/>
</dbReference>
<keyword evidence="3" id="KW-0804">Transcription</keyword>
<organism evidence="5 6">
    <name type="scientific">Deinococcus rufus</name>
    <dbReference type="NCBI Taxonomy" id="2136097"/>
    <lineage>
        <taxon>Bacteria</taxon>
        <taxon>Thermotogati</taxon>
        <taxon>Deinococcota</taxon>
        <taxon>Deinococci</taxon>
        <taxon>Deinococcales</taxon>
        <taxon>Deinococcaceae</taxon>
        <taxon>Deinococcus</taxon>
    </lineage>
</organism>
<evidence type="ECO:0000256" key="3">
    <source>
        <dbReference type="ARBA" id="ARBA00023163"/>
    </source>
</evidence>
<dbReference type="SUPFAM" id="SSF46785">
    <property type="entry name" value="Winged helix' DNA-binding domain"/>
    <property type="match status" value="1"/>
</dbReference>
<dbReference type="RefSeq" id="WP_322473923.1">
    <property type="nucleotide sequence ID" value="NZ_JBHRZG010000002.1"/>
</dbReference>
<comment type="caution">
    <text evidence="5">The sequence shown here is derived from an EMBL/GenBank/DDBJ whole genome shotgun (WGS) entry which is preliminary data.</text>
</comment>
<keyword evidence="2" id="KW-0238">DNA-binding</keyword>
<evidence type="ECO:0000256" key="2">
    <source>
        <dbReference type="ARBA" id="ARBA00023125"/>
    </source>
</evidence>
<reference evidence="6" key="1">
    <citation type="journal article" date="2019" name="Int. J. Syst. Evol. Microbiol.">
        <title>The Global Catalogue of Microorganisms (GCM) 10K type strain sequencing project: providing services to taxonomists for standard genome sequencing and annotation.</title>
        <authorList>
            <consortium name="The Broad Institute Genomics Platform"/>
            <consortium name="The Broad Institute Genome Sequencing Center for Infectious Disease"/>
            <person name="Wu L."/>
            <person name="Ma J."/>
        </authorList>
    </citation>
    <scope>NUCLEOTIDE SEQUENCE [LARGE SCALE GENOMIC DNA]</scope>
    <source>
        <strain evidence="6">CCTCC AB 2017081</strain>
    </source>
</reference>
<dbReference type="InterPro" id="IPR036390">
    <property type="entry name" value="WH_DNA-bd_sf"/>
</dbReference>
<proteinExistence type="predicted"/>
<dbReference type="Proteomes" id="UP001595803">
    <property type="component" value="Unassembled WGS sequence"/>
</dbReference>
<keyword evidence="1" id="KW-0805">Transcription regulation</keyword>
<dbReference type="Pfam" id="PF00392">
    <property type="entry name" value="GntR"/>
    <property type="match status" value="1"/>
</dbReference>
<evidence type="ECO:0000256" key="1">
    <source>
        <dbReference type="ARBA" id="ARBA00023015"/>
    </source>
</evidence>